<evidence type="ECO:0000256" key="1">
    <source>
        <dbReference type="ARBA" id="ARBA00004294"/>
    </source>
</evidence>
<dbReference type="GO" id="GO:0015031">
    <property type="term" value="P:protein transport"/>
    <property type="evidence" value="ECO:0007669"/>
    <property type="project" value="UniProtKB-KW"/>
</dbReference>
<dbReference type="GO" id="GO:0007005">
    <property type="term" value="P:mitochondrion organization"/>
    <property type="evidence" value="ECO:0007669"/>
    <property type="project" value="TreeGrafter"/>
</dbReference>
<organism evidence="11 12">
    <name type="scientific">Hymenolepis diminuta</name>
    <name type="common">Rat tapeworm</name>
    <dbReference type="NCBI Taxonomy" id="6216"/>
    <lineage>
        <taxon>Eukaryota</taxon>
        <taxon>Metazoa</taxon>
        <taxon>Spiralia</taxon>
        <taxon>Lophotrochozoa</taxon>
        <taxon>Platyhelminthes</taxon>
        <taxon>Cestoda</taxon>
        <taxon>Eucestoda</taxon>
        <taxon>Cyclophyllidea</taxon>
        <taxon>Hymenolepididae</taxon>
        <taxon>Hymenolepis</taxon>
    </lineage>
</organism>
<name>A0A564Z9C5_HYMDI</name>
<dbReference type="InterPro" id="IPR050931">
    <property type="entry name" value="Mito_Protein_Transport_Metaxin"/>
</dbReference>
<keyword evidence="6" id="KW-0496">Mitochondrion</keyword>
<evidence type="ECO:0000313" key="11">
    <source>
        <dbReference type="EMBL" id="VUZ56026.1"/>
    </source>
</evidence>
<keyword evidence="4" id="KW-1000">Mitochondrion outer membrane</keyword>
<proteinExistence type="inferred from homology"/>
<accession>A0A564Z9C5</accession>
<evidence type="ECO:0000259" key="9">
    <source>
        <dbReference type="Pfam" id="PF10568"/>
    </source>
</evidence>
<dbReference type="InterPro" id="IPR033468">
    <property type="entry name" value="Metaxin_GST"/>
</dbReference>
<gene>
    <name evidence="11" type="ORF">WMSIL1_LOCUS13481</name>
</gene>
<evidence type="ECO:0000256" key="2">
    <source>
        <dbReference type="ARBA" id="ARBA00009170"/>
    </source>
</evidence>
<dbReference type="Pfam" id="PF17171">
    <property type="entry name" value="GST_C_6"/>
    <property type="match status" value="1"/>
</dbReference>
<feature type="transmembrane region" description="Helical" evidence="8">
    <location>
        <begin position="304"/>
        <end position="327"/>
    </location>
</feature>
<keyword evidence="8" id="KW-0812">Transmembrane</keyword>
<evidence type="ECO:0000256" key="4">
    <source>
        <dbReference type="ARBA" id="ARBA00022787"/>
    </source>
</evidence>
<keyword evidence="12" id="KW-1185">Reference proteome</keyword>
<comment type="similarity">
    <text evidence="2">Belongs to the metaxin family.</text>
</comment>
<evidence type="ECO:0000256" key="8">
    <source>
        <dbReference type="SAM" id="Phobius"/>
    </source>
</evidence>
<evidence type="ECO:0000259" key="10">
    <source>
        <dbReference type="Pfam" id="PF17171"/>
    </source>
</evidence>
<evidence type="ECO:0000256" key="7">
    <source>
        <dbReference type="ARBA" id="ARBA00023136"/>
    </source>
</evidence>
<protein>
    <recommendedName>
        <fullName evidence="13">GST C-terminal domain-containing protein</fullName>
    </recommendedName>
</protein>
<dbReference type="Pfam" id="PF10568">
    <property type="entry name" value="Tom37"/>
    <property type="match status" value="1"/>
</dbReference>
<keyword evidence="5" id="KW-0653">Protein transport</keyword>
<sequence>MDLYSWPGINGIDSFDTDCLVVLTYLRLGKCRINLNPCKEFNNKSIEDTLLLAHGNNEVNGVSNIIEYLRKENYGLEYDLSEEERTRLDSLIASVERRIVPACRWFLWADANVYGRYTSPLYRAHLPFLQGLWYPRQWRDQFIESAEFSQLALCTDRVSSGNRYKEVESTLYEGARRCLTALSYVLGKNQYFLGDKPSAVDAYIFGRLWPLLNYDRMCRSTIEGKNPHRLISYVYQNENLVKLCRNIQRTCFPTAYSTFRSGLNERTQGENDSTSRWWFSTYFPGINTNIPSILPACLLPYRDVILFGALSLALFGTFAFASGYIGFEEEVVHGYDGGMGYEFVDLGDDNDGSDEHDN</sequence>
<evidence type="ECO:0000256" key="6">
    <source>
        <dbReference type="ARBA" id="ARBA00023128"/>
    </source>
</evidence>
<evidence type="ECO:0000313" key="12">
    <source>
        <dbReference type="Proteomes" id="UP000321570"/>
    </source>
</evidence>
<dbReference type="GO" id="GO:0001401">
    <property type="term" value="C:SAM complex"/>
    <property type="evidence" value="ECO:0007669"/>
    <property type="project" value="InterPro"/>
</dbReference>
<evidence type="ECO:0000256" key="5">
    <source>
        <dbReference type="ARBA" id="ARBA00022927"/>
    </source>
</evidence>
<reference evidence="11 12" key="1">
    <citation type="submission" date="2019-07" db="EMBL/GenBank/DDBJ databases">
        <authorList>
            <person name="Jastrzebski P J."/>
            <person name="Paukszto L."/>
            <person name="Jastrzebski P J."/>
        </authorList>
    </citation>
    <scope>NUCLEOTIDE SEQUENCE [LARGE SCALE GENOMIC DNA]</scope>
    <source>
        <strain evidence="11 12">WMS-il1</strain>
    </source>
</reference>
<keyword evidence="7 8" id="KW-0472">Membrane</keyword>
<evidence type="ECO:0000256" key="3">
    <source>
        <dbReference type="ARBA" id="ARBA00022448"/>
    </source>
</evidence>
<feature type="domain" description="Mitochondrial outer membrane transport complex Sam37/metaxin N-terminal" evidence="9">
    <location>
        <begin position="19"/>
        <end position="139"/>
    </location>
</feature>
<dbReference type="InterPro" id="IPR019564">
    <property type="entry name" value="Sam37/metaxin_N"/>
</dbReference>
<dbReference type="PANTHER" id="PTHR12289">
    <property type="entry name" value="METAXIN RELATED"/>
    <property type="match status" value="1"/>
</dbReference>
<evidence type="ECO:0008006" key="13">
    <source>
        <dbReference type="Google" id="ProtNLM"/>
    </source>
</evidence>
<dbReference type="PANTHER" id="PTHR12289:SF41">
    <property type="entry name" value="FAILED AXON CONNECTIONS-RELATED"/>
    <property type="match status" value="1"/>
</dbReference>
<dbReference type="EMBL" id="CABIJS010000697">
    <property type="protein sequence ID" value="VUZ56026.1"/>
    <property type="molecule type" value="Genomic_DNA"/>
</dbReference>
<dbReference type="SUPFAM" id="SSF47616">
    <property type="entry name" value="GST C-terminal domain-like"/>
    <property type="match status" value="1"/>
</dbReference>
<dbReference type="Proteomes" id="UP000321570">
    <property type="component" value="Unassembled WGS sequence"/>
</dbReference>
<dbReference type="AlphaFoldDB" id="A0A564Z9C5"/>
<comment type="subcellular location">
    <subcellularLocation>
        <location evidence="1">Mitochondrion outer membrane</location>
    </subcellularLocation>
</comment>
<dbReference type="InterPro" id="IPR036282">
    <property type="entry name" value="Glutathione-S-Trfase_C_sf"/>
</dbReference>
<keyword evidence="3" id="KW-0813">Transport</keyword>
<keyword evidence="8" id="KW-1133">Transmembrane helix</keyword>
<feature type="domain" description="Metaxin glutathione S-transferase" evidence="10">
    <location>
        <begin position="175"/>
        <end position="247"/>
    </location>
</feature>